<dbReference type="EMBL" id="BAAASL010000004">
    <property type="protein sequence ID" value="GAA2711237.1"/>
    <property type="molecule type" value="Genomic_DNA"/>
</dbReference>
<reference evidence="2 3" key="1">
    <citation type="journal article" date="2019" name="Int. J. Syst. Evol. Microbiol.">
        <title>The Global Catalogue of Microorganisms (GCM) 10K type strain sequencing project: providing services to taxonomists for standard genome sequencing and annotation.</title>
        <authorList>
            <consortium name="The Broad Institute Genomics Platform"/>
            <consortium name="The Broad Institute Genome Sequencing Center for Infectious Disease"/>
            <person name="Wu L."/>
            <person name="Ma J."/>
        </authorList>
    </citation>
    <scope>NUCLEOTIDE SEQUENCE [LARGE SCALE GENOMIC DNA]</scope>
    <source>
        <strain evidence="2 3">JCM 4542</strain>
    </source>
</reference>
<name>A0ABN3TQ45_9ACTN</name>
<dbReference type="SUPFAM" id="SSF54637">
    <property type="entry name" value="Thioesterase/thiol ester dehydrase-isomerase"/>
    <property type="match status" value="1"/>
</dbReference>
<accession>A0ABN3TQ45</accession>
<dbReference type="Pfam" id="PF22818">
    <property type="entry name" value="ApeI-like"/>
    <property type="match status" value="1"/>
</dbReference>
<organism evidence="2 3">
    <name type="scientific">Streptomyces luteosporeus</name>
    <dbReference type="NCBI Taxonomy" id="173856"/>
    <lineage>
        <taxon>Bacteria</taxon>
        <taxon>Bacillati</taxon>
        <taxon>Actinomycetota</taxon>
        <taxon>Actinomycetes</taxon>
        <taxon>Kitasatosporales</taxon>
        <taxon>Streptomycetaceae</taxon>
        <taxon>Streptomyces</taxon>
    </lineage>
</organism>
<dbReference type="Proteomes" id="UP001500886">
    <property type="component" value="Unassembled WGS sequence"/>
</dbReference>
<sequence length="135" mass="13854">MSSTVPVRGASPVSADVHVLARTEDGLASSARAEIGPGEPVFAGHYPDFPIFPGVCVLECVQRAATDGSAAPAAGDLAAVESARFAGAVYPGDTLTLDLAWRRTPAGLVCRATATTERGRAASVRLRFATEGDAR</sequence>
<evidence type="ECO:0000313" key="2">
    <source>
        <dbReference type="EMBL" id="GAA2711237.1"/>
    </source>
</evidence>
<keyword evidence="3" id="KW-1185">Reference proteome</keyword>
<feature type="domain" description="ApeI dehydratase-like" evidence="1">
    <location>
        <begin position="30"/>
        <end position="108"/>
    </location>
</feature>
<dbReference type="InterPro" id="IPR054545">
    <property type="entry name" value="ApeI-like"/>
</dbReference>
<dbReference type="RefSeq" id="WP_344433760.1">
    <property type="nucleotide sequence ID" value="NZ_BAAASL010000004.1"/>
</dbReference>
<dbReference type="Gene3D" id="3.10.129.10">
    <property type="entry name" value="Hotdog Thioesterase"/>
    <property type="match status" value="1"/>
</dbReference>
<proteinExistence type="predicted"/>
<comment type="caution">
    <text evidence="2">The sequence shown here is derived from an EMBL/GenBank/DDBJ whole genome shotgun (WGS) entry which is preliminary data.</text>
</comment>
<evidence type="ECO:0000259" key="1">
    <source>
        <dbReference type="Pfam" id="PF22818"/>
    </source>
</evidence>
<gene>
    <name evidence="2" type="ORF">GCM10010315_12600</name>
</gene>
<protein>
    <recommendedName>
        <fullName evidence="1">ApeI dehydratase-like domain-containing protein</fullName>
    </recommendedName>
</protein>
<evidence type="ECO:0000313" key="3">
    <source>
        <dbReference type="Proteomes" id="UP001500886"/>
    </source>
</evidence>
<dbReference type="InterPro" id="IPR029069">
    <property type="entry name" value="HotDog_dom_sf"/>
</dbReference>